<dbReference type="RefSeq" id="WP_114383761.1">
    <property type="nucleotide sequence ID" value="NZ_QPJD01000022.1"/>
</dbReference>
<comment type="caution">
    <text evidence="2">The sequence shown here is derived from an EMBL/GenBank/DDBJ whole genome shotgun (WGS) entry which is preliminary data.</text>
</comment>
<dbReference type="InterPro" id="IPR001387">
    <property type="entry name" value="Cro/C1-type_HTH"/>
</dbReference>
<accession>A0A368VLU4</accession>
<reference evidence="2 3" key="1">
    <citation type="submission" date="2018-07" db="EMBL/GenBank/DDBJ databases">
        <title>Genomic Encyclopedia of Type Strains, Phase III (KMG-III): the genomes of soil and plant-associated and newly described type strains.</title>
        <authorList>
            <person name="Whitman W."/>
        </authorList>
    </citation>
    <scope>NUCLEOTIDE SEQUENCE [LARGE SCALE GENOMIC DNA]</scope>
    <source>
        <strain evidence="2 3">CECT 7506</strain>
    </source>
</reference>
<dbReference type="SMART" id="SM00530">
    <property type="entry name" value="HTH_XRE"/>
    <property type="match status" value="1"/>
</dbReference>
<dbReference type="PROSITE" id="PS50943">
    <property type="entry name" value="HTH_CROC1"/>
    <property type="match status" value="1"/>
</dbReference>
<evidence type="ECO:0000259" key="1">
    <source>
        <dbReference type="PROSITE" id="PS50943"/>
    </source>
</evidence>
<dbReference type="OrthoDB" id="2630748at2"/>
<evidence type="ECO:0000313" key="2">
    <source>
        <dbReference type="EMBL" id="RCW41666.1"/>
    </source>
</evidence>
<protein>
    <submittedName>
        <fullName evidence="2">Helix-turn-helix protein</fullName>
    </submittedName>
</protein>
<dbReference type="Proteomes" id="UP000252415">
    <property type="component" value="Unassembled WGS sequence"/>
</dbReference>
<dbReference type="Pfam" id="PF01381">
    <property type="entry name" value="HTH_3"/>
    <property type="match status" value="1"/>
</dbReference>
<dbReference type="GO" id="GO:0003677">
    <property type="term" value="F:DNA binding"/>
    <property type="evidence" value="ECO:0007669"/>
    <property type="project" value="InterPro"/>
</dbReference>
<dbReference type="Gene3D" id="1.10.260.40">
    <property type="entry name" value="lambda repressor-like DNA-binding domains"/>
    <property type="match status" value="1"/>
</dbReference>
<organism evidence="2 3">
    <name type="scientific">Paenibacillus prosopidis</name>
    <dbReference type="NCBI Taxonomy" id="630520"/>
    <lineage>
        <taxon>Bacteria</taxon>
        <taxon>Bacillati</taxon>
        <taxon>Bacillota</taxon>
        <taxon>Bacilli</taxon>
        <taxon>Bacillales</taxon>
        <taxon>Paenibacillaceae</taxon>
        <taxon>Paenibacillus</taxon>
    </lineage>
</organism>
<evidence type="ECO:0000313" key="3">
    <source>
        <dbReference type="Proteomes" id="UP000252415"/>
    </source>
</evidence>
<dbReference type="AlphaFoldDB" id="A0A368VLU4"/>
<name>A0A368VLU4_9BACL</name>
<keyword evidence="3" id="KW-1185">Reference proteome</keyword>
<sequence>MSFGEYIRSLRTGKGFSQVEVAEMANVTTPYLSKIEKDRVPPPSEDVLIRLALALSEDTHRMIVRAGKIPSDFQDVILQDEEAFKYLKKKCRAKITANGG</sequence>
<feature type="domain" description="HTH cro/C1-type" evidence="1">
    <location>
        <begin position="7"/>
        <end position="62"/>
    </location>
</feature>
<gene>
    <name evidence="2" type="ORF">DFP97_122102</name>
</gene>
<dbReference type="SUPFAM" id="SSF47413">
    <property type="entry name" value="lambda repressor-like DNA-binding domains"/>
    <property type="match status" value="1"/>
</dbReference>
<dbReference type="CDD" id="cd00093">
    <property type="entry name" value="HTH_XRE"/>
    <property type="match status" value="1"/>
</dbReference>
<dbReference type="InterPro" id="IPR010982">
    <property type="entry name" value="Lambda_DNA-bd_dom_sf"/>
</dbReference>
<proteinExistence type="predicted"/>
<dbReference type="EMBL" id="QPJD01000022">
    <property type="protein sequence ID" value="RCW41666.1"/>
    <property type="molecule type" value="Genomic_DNA"/>
</dbReference>